<sequence>MTLLERLRQRAAQLSRHIVLPEGEDPRTLRAAVMCQEQGMARVTLLGDAARIREQAQALGIDPDRFPIVEPATAPEHETFAQAFYERRKAKGLSLEQAREVMCDPLYFGNMMVQTGRADGSVAGATHSTAKTVRAALQVIGLAPGFNIVSSFMLVTVQDPSFGADGNFLFADCAIVIEPSAAELADIALAAAENCRTFLGVEPKIAMLSFSTRRSAEHPLVDKVAAAVRLVAARRPELLVDGEMQADAAIVPVVGARKAPGSPVAGYANVLIFPSLEAANIAYKLVERLGRATAIGPILQGLAKPANDLSRGCDASDIVDAIALTALQAAQTPAAE</sequence>
<evidence type="ECO:0000313" key="10">
    <source>
        <dbReference type="EMBL" id="QUV93573.1"/>
    </source>
</evidence>
<dbReference type="InterPro" id="IPR050500">
    <property type="entry name" value="Phos_Acetyltrans/Butyryltrans"/>
</dbReference>
<evidence type="ECO:0000259" key="9">
    <source>
        <dbReference type="Pfam" id="PF01515"/>
    </source>
</evidence>
<reference evidence="10 11" key="1">
    <citation type="submission" date="2021-03" db="EMBL/GenBank/DDBJ databases">
        <title>Genomic and phenotypic characterization of Chloracidobacterium isolates provides evidence for multiple species.</title>
        <authorList>
            <person name="Saini M.K."/>
            <person name="Costas A.M.G."/>
            <person name="Tank M."/>
            <person name="Bryant D.A."/>
        </authorList>
    </citation>
    <scope>NUCLEOTIDE SEQUENCE [LARGE SCALE GENOMIC DNA]</scope>
    <source>
        <strain evidence="10 11">N</strain>
    </source>
</reference>
<dbReference type="Gene3D" id="3.40.50.10950">
    <property type="match status" value="1"/>
</dbReference>
<comment type="catalytic activity">
    <reaction evidence="1">
        <text>acetyl-CoA + phosphate = acetyl phosphate + CoA</text>
        <dbReference type="Rhea" id="RHEA:19521"/>
        <dbReference type="ChEBI" id="CHEBI:22191"/>
        <dbReference type="ChEBI" id="CHEBI:43474"/>
        <dbReference type="ChEBI" id="CHEBI:57287"/>
        <dbReference type="ChEBI" id="CHEBI:57288"/>
        <dbReference type="EC" id="2.3.1.8"/>
    </reaction>
</comment>
<dbReference type="InterPro" id="IPR012147">
    <property type="entry name" value="P_Ac_Bu_trans"/>
</dbReference>
<evidence type="ECO:0000256" key="7">
    <source>
        <dbReference type="ARBA" id="ARBA00023315"/>
    </source>
</evidence>
<dbReference type="NCBIfam" id="TIGR00651">
    <property type="entry name" value="pta"/>
    <property type="match status" value="1"/>
</dbReference>
<dbReference type="InterPro" id="IPR042113">
    <property type="entry name" value="P_AcTrfase_dom1"/>
</dbReference>
<dbReference type="RefSeq" id="WP_211421942.1">
    <property type="nucleotide sequence ID" value="NZ_CP072642.1"/>
</dbReference>
<dbReference type="PANTHER" id="PTHR43356:SF3">
    <property type="entry name" value="PHOSPHATE ACETYLTRANSFERASE"/>
    <property type="match status" value="1"/>
</dbReference>
<evidence type="ECO:0000256" key="5">
    <source>
        <dbReference type="ARBA" id="ARBA00021528"/>
    </source>
</evidence>
<dbReference type="GO" id="GO:0008959">
    <property type="term" value="F:phosphate acetyltransferase activity"/>
    <property type="evidence" value="ECO:0007669"/>
    <property type="project" value="UniProtKB-EC"/>
</dbReference>
<comment type="pathway">
    <text evidence="2">Metabolic intermediate biosynthesis; acetyl-CoA biosynthesis; acetyl-CoA from acetate: step 2/2.</text>
</comment>
<gene>
    <name evidence="10" type="primary">pta</name>
    <name evidence="10" type="ORF">J8C05_09365</name>
</gene>
<comment type="similarity">
    <text evidence="3">Belongs to the phosphate acetyltransferase and butyryltransferase family.</text>
</comment>
<dbReference type="EMBL" id="CP072642">
    <property type="protein sequence ID" value="QUV93573.1"/>
    <property type="molecule type" value="Genomic_DNA"/>
</dbReference>
<evidence type="ECO:0000256" key="1">
    <source>
        <dbReference type="ARBA" id="ARBA00000705"/>
    </source>
</evidence>
<organism evidence="10 11">
    <name type="scientific">Chloracidobacterium sp. N</name>
    <dbReference type="NCBI Taxonomy" id="2821540"/>
    <lineage>
        <taxon>Bacteria</taxon>
        <taxon>Pseudomonadati</taxon>
        <taxon>Acidobacteriota</taxon>
        <taxon>Terriglobia</taxon>
        <taxon>Terriglobales</taxon>
        <taxon>Acidobacteriaceae</taxon>
        <taxon>Chloracidobacterium</taxon>
        <taxon>Chloracidobacterium aggregatum</taxon>
    </lineage>
</organism>
<evidence type="ECO:0000256" key="8">
    <source>
        <dbReference type="ARBA" id="ARBA00031108"/>
    </source>
</evidence>
<protein>
    <recommendedName>
        <fullName evidence="5">Phosphate acetyltransferase</fullName>
        <ecNumber evidence="4">2.3.1.8</ecNumber>
    </recommendedName>
    <alternativeName>
        <fullName evidence="8">Phosphotransacetylase</fullName>
    </alternativeName>
</protein>
<dbReference type="NCBIfam" id="NF007233">
    <property type="entry name" value="PRK09653.1"/>
    <property type="match status" value="1"/>
</dbReference>
<evidence type="ECO:0000256" key="6">
    <source>
        <dbReference type="ARBA" id="ARBA00022679"/>
    </source>
</evidence>
<dbReference type="SUPFAM" id="SSF53659">
    <property type="entry name" value="Isocitrate/Isopropylmalate dehydrogenase-like"/>
    <property type="match status" value="1"/>
</dbReference>
<evidence type="ECO:0000256" key="2">
    <source>
        <dbReference type="ARBA" id="ARBA00004989"/>
    </source>
</evidence>
<keyword evidence="7 10" id="KW-0012">Acyltransferase</keyword>
<evidence type="ECO:0000256" key="3">
    <source>
        <dbReference type="ARBA" id="ARBA00005656"/>
    </source>
</evidence>
<feature type="domain" description="Phosphate acetyl/butaryl transferase" evidence="9">
    <location>
        <begin position="3"/>
        <end position="326"/>
    </location>
</feature>
<dbReference type="EC" id="2.3.1.8" evidence="4"/>
<dbReference type="Proteomes" id="UP000677668">
    <property type="component" value="Chromosome 1"/>
</dbReference>
<dbReference type="PIRSF" id="PIRSF000428">
    <property type="entry name" value="P_Ac_trans"/>
    <property type="match status" value="1"/>
</dbReference>
<dbReference type="Gene3D" id="3.40.50.10750">
    <property type="entry name" value="Isocitrate/Isopropylmalate dehydrogenase-like"/>
    <property type="match status" value="1"/>
</dbReference>
<accession>A0ABX8AZC3</accession>
<dbReference type="PANTHER" id="PTHR43356">
    <property type="entry name" value="PHOSPHATE ACETYLTRANSFERASE"/>
    <property type="match status" value="1"/>
</dbReference>
<dbReference type="InterPro" id="IPR004614">
    <property type="entry name" value="P_AcTrfase"/>
</dbReference>
<dbReference type="InterPro" id="IPR002505">
    <property type="entry name" value="PTA_PTB"/>
</dbReference>
<dbReference type="InterPro" id="IPR042112">
    <property type="entry name" value="P_AcTrfase_dom2"/>
</dbReference>
<evidence type="ECO:0000313" key="11">
    <source>
        <dbReference type="Proteomes" id="UP000677668"/>
    </source>
</evidence>
<evidence type="ECO:0000256" key="4">
    <source>
        <dbReference type="ARBA" id="ARBA00012707"/>
    </source>
</evidence>
<name>A0ABX8AZC3_9BACT</name>
<proteinExistence type="inferred from homology"/>
<keyword evidence="11" id="KW-1185">Reference proteome</keyword>
<dbReference type="Pfam" id="PF01515">
    <property type="entry name" value="PTA_PTB"/>
    <property type="match status" value="1"/>
</dbReference>
<keyword evidence="6 10" id="KW-0808">Transferase</keyword>